<evidence type="ECO:0008006" key="5">
    <source>
        <dbReference type="Google" id="ProtNLM"/>
    </source>
</evidence>
<gene>
    <name evidence="3" type="ORF">LK12_09675</name>
</gene>
<dbReference type="PANTHER" id="PTHR44051:SF8">
    <property type="entry name" value="GLUTATHIONE S-TRANSFERASE GSTA"/>
    <property type="match status" value="1"/>
</dbReference>
<dbReference type="STRING" id="1348853.LK12_09675"/>
<dbReference type="RefSeq" id="WP_039282771.1">
    <property type="nucleotide sequence ID" value="NZ_JTDI01000003.1"/>
</dbReference>
<dbReference type="InterPro" id="IPR004046">
    <property type="entry name" value="GST_C"/>
</dbReference>
<name>A0A0B1ZJA8_9SPHN</name>
<protein>
    <recommendedName>
        <fullName evidence="5">Glutathione S-transferase</fullName>
    </recommendedName>
</protein>
<reference evidence="3 4" key="1">
    <citation type="submission" date="2014-10" db="EMBL/GenBank/DDBJ databases">
        <title>Genome sequence of Novosphingobium malaysiense MUSC 273(T).</title>
        <authorList>
            <person name="Lee L.-H."/>
        </authorList>
    </citation>
    <scope>NUCLEOTIDE SEQUENCE [LARGE SCALE GENOMIC DNA]</scope>
    <source>
        <strain evidence="3 4">MUSC 273</strain>
    </source>
</reference>
<dbReference type="SFLD" id="SFLDG01151">
    <property type="entry name" value="Main.2:_Nu-like"/>
    <property type="match status" value="1"/>
</dbReference>
<dbReference type="AlphaFoldDB" id="A0A0B1ZJA8"/>
<evidence type="ECO:0000313" key="3">
    <source>
        <dbReference type="EMBL" id="KHK91170.1"/>
    </source>
</evidence>
<dbReference type="PANTHER" id="PTHR44051">
    <property type="entry name" value="GLUTATHIONE S-TRANSFERASE-RELATED"/>
    <property type="match status" value="1"/>
</dbReference>
<dbReference type="InterPro" id="IPR004045">
    <property type="entry name" value="Glutathione_S-Trfase_N"/>
</dbReference>
<dbReference type="Proteomes" id="UP000031057">
    <property type="component" value="Unassembled WGS sequence"/>
</dbReference>
<evidence type="ECO:0000259" key="1">
    <source>
        <dbReference type="PROSITE" id="PS50404"/>
    </source>
</evidence>
<dbReference type="InterPro" id="IPR036282">
    <property type="entry name" value="Glutathione-S-Trfase_C_sf"/>
</dbReference>
<feature type="domain" description="GST N-terminal" evidence="1">
    <location>
        <begin position="1"/>
        <end position="80"/>
    </location>
</feature>
<dbReference type="SFLD" id="SFLDG01150">
    <property type="entry name" value="Main.1:_Beta-like"/>
    <property type="match status" value="1"/>
</dbReference>
<dbReference type="CDD" id="cd03048">
    <property type="entry name" value="GST_N_Ure2p_like"/>
    <property type="match status" value="1"/>
</dbReference>
<dbReference type="InterPro" id="IPR036249">
    <property type="entry name" value="Thioredoxin-like_sf"/>
</dbReference>
<evidence type="ECO:0000259" key="2">
    <source>
        <dbReference type="PROSITE" id="PS50405"/>
    </source>
</evidence>
<dbReference type="EMBL" id="JTDI01000003">
    <property type="protein sequence ID" value="KHK91170.1"/>
    <property type="molecule type" value="Genomic_DNA"/>
</dbReference>
<dbReference type="SFLD" id="SFLDS00019">
    <property type="entry name" value="Glutathione_Transferase_(cytos"/>
    <property type="match status" value="1"/>
</dbReference>
<evidence type="ECO:0000313" key="4">
    <source>
        <dbReference type="Proteomes" id="UP000031057"/>
    </source>
</evidence>
<proteinExistence type="predicted"/>
<dbReference type="SUPFAM" id="SSF52833">
    <property type="entry name" value="Thioredoxin-like"/>
    <property type="match status" value="1"/>
</dbReference>
<dbReference type="PROSITE" id="PS50405">
    <property type="entry name" value="GST_CTER"/>
    <property type="match status" value="1"/>
</dbReference>
<dbReference type="Gene3D" id="1.20.1050.10">
    <property type="match status" value="1"/>
</dbReference>
<dbReference type="SFLD" id="SFLDG00358">
    <property type="entry name" value="Main_(cytGST)"/>
    <property type="match status" value="1"/>
</dbReference>
<dbReference type="SUPFAM" id="SSF47616">
    <property type="entry name" value="GST C-terminal domain-like"/>
    <property type="match status" value="1"/>
</dbReference>
<dbReference type="InterPro" id="IPR010987">
    <property type="entry name" value="Glutathione-S-Trfase_C-like"/>
</dbReference>
<dbReference type="Pfam" id="PF13409">
    <property type="entry name" value="GST_N_2"/>
    <property type="match status" value="1"/>
</dbReference>
<comment type="caution">
    <text evidence="3">The sequence shown here is derived from an EMBL/GenBank/DDBJ whole genome shotgun (WGS) entry which is preliminary data.</text>
</comment>
<sequence>MIRLLYFPTLNGHKVAIALEEMGLPYEVEIVDILKGEQDAVAFRAVNPNGKIPALVDGDVRVFESAAILQYLGRKTGRFYPADEGVRTQVDSWLFWQMAGLGPMSGQLNWFTRAAQHPDREPAETSLPIHRFRKETERLFAVLEKALEDRDYLCGDYSIADMCVWPWIEKYPDNGGGLDAHPAIADWHARIAERPAVQRALDVGADVIAAYQNKAS</sequence>
<feature type="domain" description="GST C-terminal" evidence="2">
    <location>
        <begin position="83"/>
        <end position="216"/>
    </location>
</feature>
<dbReference type="Pfam" id="PF00043">
    <property type="entry name" value="GST_C"/>
    <property type="match status" value="1"/>
</dbReference>
<organism evidence="3 4">
    <name type="scientific">Novosphingobium malaysiense</name>
    <dbReference type="NCBI Taxonomy" id="1348853"/>
    <lineage>
        <taxon>Bacteria</taxon>
        <taxon>Pseudomonadati</taxon>
        <taxon>Pseudomonadota</taxon>
        <taxon>Alphaproteobacteria</taxon>
        <taxon>Sphingomonadales</taxon>
        <taxon>Sphingomonadaceae</taxon>
        <taxon>Novosphingobium</taxon>
    </lineage>
</organism>
<keyword evidence="4" id="KW-1185">Reference proteome</keyword>
<dbReference type="OrthoDB" id="9803562at2"/>
<dbReference type="Gene3D" id="3.40.30.10">
    <property type="entry name" value="Glutaredoxin"/>
    <property type="match status" value="1"/>
</dbReference>
<dbReference type="PROSITE" id="PS50404">
    <property type="entry name" value="GST_NTER"/>
    <property type="match status" value="1"/>
</dbReference>
<accession>A0A0B1ZJA8</accession>
<dbReference type="InterPro" id="IPR040079">
    <property type="entry name" value="Glutathione_S-Trfase"/>
</dbReference>